<evidence type="ECO:0000313" key="2">
    <source>
        <dbReference type="Proteomes" id="UP000075880"/>
    </source>
</evidence>
<protein>
    <submittedName>
        <fullName evidence="1">Uncharacterized protein</fullName>
    </submittedName>
</protein>
<name>A0AAG5DMM0_ANOAO</name>
<proteinExistence type="predicted"/>
<dbReference type="Proteomes" id="UP000075880">
    <property type="component" value="Unassembled WGS sequence"/>
</dbReference>
<reference evidence="1" key="1">
    <citation type="submission" date="2024-04" db="UniProtKB">
        <authorList>
            <consortium name="EnsemblMetazoa"/>
        </authorList>
    </citation>
    <scope>IDENTIFICATION</scope>
    <source>
        <strain evidence="1">EBRO</strain>
    </source>
</reference>
<sequence length="40" mass="4890">MICSVLPKEGLEKKKIGKFRRISWKIRKFKISSFPKRRRL</sequence>
<organism evidence="1 2">
    <name type="scientific">Anopheles atroparvus</name>
    <name type="common">European mosquito</name>
    <dbReference type="NCBI Taxonomy" id="41427"/>
    <lineage>
        <taxon>Eukaryota</taxon>
        <taxon>Metazoa</taxon>
        <taxon>Ecdysozoa</taxon>
        <taxon>Arthropoda</taxon>
        <taxon>Hexapoda</taxon>
        <taxon>Insecta</taxon>
        <taxon>Pterygota</taxon>
        <taxon>Neoptera</taxon>
        <taxon>Endopterygota</taxon>
        <taxon>Diptera</taxon>
        <taxon>Nematocera</taxon>
        <taxon>Culicoidea</taxon>
        <taxon>Culicidae</taxon>
        <taxon>Anophelinae</taxon>
        <taxon>Anopheles</taxon>
    </lineage>
</organism>
<accession>A0AAG5DMM0</accession>
<keyword evidence="2" id="KW-1185">Reference proteome</keyword>
<dbReference type="EnsemblMetazoa" id="ENSAATROPT013607">
    <property type="protein sequence ID" value="ENSAATROPP012386"/>
    <property type="gene ID" value="ENSAATROPG011051"/>
</dbReference>
<evidence type="ECO:0000313" key="1">
    <source>
        <dbReference type="EnsemblMetazoa" id="ENSAATROPP012386"/>
    </source>
</evidence>
<dbReference type="AlphaFoldDB" id="A0AAG5DMM0"/>